<reference evidence="2 3" key="1">
    <citation type="submission" date="2024-06" db="EMBL/GenBank/DDBJ databases">
        <title>Genomic Encyclopedia of Type Strains, Phase IV (KMG-IV): sequencing the most valuable type-strain genomes for metagenomic binning, comparative biology and taxonomic classification.</title>
        <authorList>
            <person name="Goeker M."/>
        </authorList>
    </citation>
    <scope>NUCLEOTIDE SEQUENCE [LARGE SCALE GENOMIC DNA]</scope>
    <source>
        <strain evidence="2 3">DSM 21331</strain>
    </source>
</reference>
<dbReference type="Proteomes" id="UP001549145">
    <property type="component" value="Unassembled WGS sequence"/>
</dbReference>
<evidence type="ECO:0000256" key="1">
    <source>
        <dbReference type="SAM" id="SignalP"/>
    </source>
</evidence>
<organism evidence="2 3">
    <name type="scientific">Methylobacterium goesingense</name>
    <dbReference type="NCBI Taxonomy" id="243690"/>
    <lineage>
        <taxon>Bacteria</taxon>
        <taxon>Pseudomonadati</taxon>
        <taxon>Pseudomonadota</taxon>
        <taxon>Alphaproteobacteria</taxon>
        <taxon>Hyphomicrobiales</taxon>
        <taxon>Methylobacteriaceae</taxon>
        <taxon>Methylobacterium</taxon>
    </lineage>
</organism>
<dbReference type="EMBL" id="JBEPMM010000023">
    <property type="protein sequence ID" value="MET3695151.1"/>
    <property type="molecule type" value="Genomic_DNA"/>
</dbReference>
<dbReference type="RefSeq" id="WP_238280557.1">
    <property type="nucleotide sequence ID" value="NZ_BPQL01000087.1"/>
</dbReference>
<name>A0ABV2LBD3_9HYPH</name>
<evidence type="ECO:0000313" key="3">
    <source>
        <dbReference type="Proteomes" id="UP001549145"/>
    </source>
</evidence>
<accession>A0ABV2LBD3</accession>
<evidence type="ECO:0008006" key="4">
    <source>
        <dbReference type="Google" id="ProtNLM"/>
    </source>
</evidence>
<comment type="caution">
    <text evidence="2">The sequence shown here is derived from an EMBL/GenBank/DDBJ whole genome shotgun (WGS) entry which is preliminary data.</text>
</comment>
<proteinExistence type="predicted"/>
<keyword evidence="3" id="KW-1185">Reference proteome</keyword>
<keyword evidence="1" id="KW-0732">Signal</keyword>
<protein>
    <recommendedName>
        <fullName evidence="4">DUF1795 domain-containing protein</fullName>
    </recommendedName>
</protein>
<gene>
    <name evidence="2" type="ORF">ABID43_004717</name>
</gene>
<evidence type="ECO:0000313" key="2">
    <source>
        <dbReference type="EMBL" id="MET3695151.1"/>
    </source>
</evidence>
<feature type="chain" id="PRO_5046318219" description="DUF1795 domain-containing protein" evidence="1">
    <location>
        <begin position="21"/>
        <end position="161"/>
    </location>
</feature>
<sequence>MRLFCTAVALTLSFAAPAWARNFAFPPSNPTATVSIPDTWKTEAVEYGFEARSPDNDVYLSIETASAKAMNKMLADNMAWMKRNKISVTGKPKENDVNLGGLQGKMQVFPAKDENGETQVMLIYAESDQRLIFITLWASEDEQKSNDKDINTIMNSIKTIQ</sequence>
<feature type="signal peptide" evidence="1">
    <location>
        <begin position="1"/>
        <end position="20"/>
    </location>
</feature>
<dbReference type="Gene3D" id="3.40.1000.10">
    <property type="entry name" value="Mog1/PsbP, alpha/beta/alpha sandwich"/>
    <property type="match status" value="1"/>
</dbReference>